<protein>
    <submittedName>
        <fullName evidence="1">Uncharacterized protein</fullName>
    </submittedName>
</protein>
<keyword evidence="2" id="KW-1185">Reference proteome</keyword>
<dbReference type="EMBL" id="CAJNNV010002800">
    <property type="protein sequence ID" value="CAE8587890.1"/>
    <property type="molecule type" value="Genomic_DNA"/>
</dbReference>
<sequence>FPQTMEEASAFFLEAGDEGAEAQPKAALRPDAVVVLKSSDEACLLRAQASETKPFVERDFQMAVEKWKKEGDGALTEFFSTRLGAAVADASADLAADRILAEHEAQQAAAAEAAAAAGEE</sequence>
<name>A0A813DG97_POLGL</name>
<accession>A0A813DG97</accession>
<evidence type="ECO:0000313" key="2">
    <source>
        <dbReference type="Proteomes" id="UP000654075"/>
    </source>
</evidence>
<gene>
    <name evidence="1" type="ORF">PGLA1383_LOCUS6714</name>
</gene>
<comment type="caution">
    <text evidence="1">The sequence shown here is derived from an EMBL/GenBank/DDBJ whole genome shotgun (WGS) entry which is preliminary data.</text>
</comment>
<evidence type="ECO:0000313" key="1">
    <source>
        <dbReference type="EMBL" id="CAE8587890.1"/>
    </source>
</evidence>
<reference evidence="1" key="1">
    <citation type="submission" date="2021-02" db="EMBL/GenBank/DDBJ databases">
        <authorList>
            <person name="Dougan E. K."/>
            <person name="Rhodes N."/>
            <person name="Thang M."/>
            <person name="Chan C."/>
        </authorList>
    </citation>
    <scope>NUCLEOTIDE SEQUENCE</scope>
</reference>
<dbReference type="Proteomes" id="UP000654075">
    <property type="component" value="Unassembled WGS sequence"/>
</dbReference>
<dbReference type="AlphaFoldDB" id="A0A813DG97"/>
<proteinExistence type="predicted"/>
<feature type="non-terminal residue" evidence="1">
    <location>
        <position position="120"/>
    </location>
</feature>
<organism evidence="1 2">
    <name type="scientific">Polarella glacialis</name>
    <name type="common">Dinoflagellate</name>
    <dbReference type="NCBI Taxonomy" id="89957"/>
    <lineage>
        <taxon>Eukaryota</taxon>
        <taxon>Sar</taxon>
        <taxon>Alveolata</taxon>
        <taxon>Dinophyceae</taxon>
        <taxon>Suessiales</taxon>
        <taxon>Suessiaceae</taxon>
        <taxon>Polarella</taxon>
    </lineage>
</organism>
<feature type="non-terminal residue" evidence="1">
    <location>
        <position position="1"/>
    </location>
</feature>